<dbReference type="InterPro" id="IPR012337">
    <property type="entry name" value="RNaseH-like_sf"/>
</dbReference>
<name>A0A934KCX8_9BACT</name>
<evidence type="ECO:0000259" key="2">
    <source>
        <dbReference type="Pfam" id="PF13482"/>
    </source>
</evidence>
<gene>
    <name evidence="3" type="ORF">JF888_13380</name>
</gene>
<dbReference type="RefSeq" id="WP_338181336.1">
    <property type="nucleotide sequence ID" value="NZ_JAEKNQ010000054.1"/>
</dbReference>
<organism evidence="3 4">
    <name type="scientific">Candidatus Dormiibacter inghamiae</name>
    <dbReference type="NCBI Taxonomy" id="3127013"/>
    <lineage>
        <taxon>Bacteria</taxon>
        <taxon>Bacillati</taxon>
        <taxon>Candidatus Dormiibacterota</taxon>
        <taxon>Candidatus Dormibacteria</taxon>
        <taxon>Candidatus Dormibacterales</taxon>
        <taxon>Candidatus Dormibacteraceae</taxon>
        <taxon>Candidatus Dormiibacter</taxon>
    </lineage>
</organism>
<dbReference type="Proteomes" id="UP000620075">
    <property type="component" value="Unassembled WGS sequence"/>
</dbReference>
<comment type="caution">
    <text evidence="3">The sequence shown here is derived from an EMBL/GenBank/DDBJ whole genome shotgun (WGS) entry which is preliminary data.</text>
</comment>
<feature type="domain" description="YprB ribonuclease H-like" evidence="2">
    <location>
        <begin position="41"/>
        <end position="209"/>
    </location>
</feature>
<dbReference type="PANTHER" id="PTHR38462:SF1">
    <property type="entry name" value="YPRB RIBONUCLEASE H-LIKE DOMAIN-CONTAINING PROTEIN"/>
    <property type="match status" value="1"/>
</dbReference>
<feature type="region of interest" description="Disordered" evidence="1">
    <location>
        <begin position="347"/>
        <end position="373"/>
    </location>
</feature>
<evidence type="ECO:0000256" key="1">
    <source>
        <dbReference type="SAM" id="MobiDB-lite"/>
    </source>
</evidence>
<dbReference type="SUPFAM" id="SSF53098">
    <property type="entry name" value="Ribonuclease H-like"/>
    <property type="match status" value="1"/>
</dbReference>
<accession>A0A934KCX8</accession>
<evidence type="ECO:0000313" key="3">
    <source>
        <dbReference type="EMBL" id="MBJ7604164.1"/>
    </source>
</evidence>
<evidence type="ECO:0000313" key="4">
    <source>
        <dbReference type="Proteomes" id="UP000620075"/>
    </source>
</evidence>
<dbReference type="PANTHER" id="PTHR38462">
    <property type="entry name" value="EXONUCLEASE-LIKE PROTEIN"/>
    <property type="match status" value="1"/>
</dbReference>
<sequence length="373" mass="41437">MQRLPPRGFEPADTPYGVAWRYLDVLPVGRFVGVVPPVPHAYLDTETTGLAGGTGTQVFAAAFCRPTAAGLELCQLFLPEPSAEAAFLHLIQHELLRSVAVATYNGSRFDLPLVRTRWVMARLPGELEHPEHLDLLTLTRALLKPRLESCTLRTVEERWLGYEREDDIPGALVPEAYFDYLRHGLSPRLEVALEHNRLDVMSLYHLHGRLLRRLAGADPHMEADDWLALGRHLNRAGRRADGWRALRRAAEMAQGPASAIAGALLARKLARRNEADAAERLLARLSEQLPCEPALAIVRAQLLEWRLRRLEGAREVVVQALSHQGAAGVHRRGLERRLSRLERRLQRGAAGGLRSRRAASPAGPAADDRLTGL</sequence>
<proteinExistence type="predicted"/>
<reference evidence="3 4" key="1">
    <citation type="submission" date="2020-10" db="EMBL/GenBank/DDBJ databases">
        <title>Ca. Dormibacterota MAGs.</title>
        <authorList>
            <person name="Montgomery K."/>
        </authorList>
    </citation>
    <scope>NUCLEOTIDE SEQUENCE [LARGE SCALE GENOMIC DNA]</scope>
    <source>
        <strain evidence="3">SC8811_S16_3</strain>
    </source>
</reference>
<dbReference type="InterPro" id="IPR038720">
    <property type="entry name" value="YprB_RNase_H-like_dom"/>
</dbReference>
<dbReference type="Pfam" id="PF13482">
    <property type="entry name" value="RNase_H_2"/>
    <property type="match status" value="1"/>
</dbReference>
<dbReference type="EMBL" id="JAEKNQ010000054">
    <property type="protein sequence ID" value="MBJ7604164.1"/>
    <property type="molecule type" value="Genomic_DNA"/>
</dbReference>
<protein>
    <submittedName>
        <fullName evidence="3">Ribonuclease H-like domain-containing protein</fullName>
    </submittedName>
</protein>
<dbReference type="AlphaFoldDB" id="A0A934KCX8"/>